<organism evidence="6">
    <name type="scientific">bioreactor metagenome</name>
    <dbReference type="NCBI Taxonomy" id="1076179"/>
    <lineage>
        <taxon>unclassified sequences</taxon>
        <taxon>metagenomes</taxon>
        <taxon>ecological metagenomes</taxon>
    </lineage>
</organism>
<dbReference type="InterPro" id="IPR019903">
    <property type="entry name" value="RIC_family"/>
</dbReference>
<evidence type="ECO:0000256" key="4">
    <source>
        <dbReference type="ARBA" id="ARBA00023004"/>
    </source>
</evidence>
<dbReference type="PANTHER" id="PTHR36438:SF1">
    <property type="entry name" value="IRON-SULFUR CLUSTER REPAIR PROTEIN YTFE"/>
    <property type="match status" value="1"/>
</dbReference>
<comment type="subcellular location">
    <subcellularLocation>
        <location evidence="1">Cytoplasm</location>
    </subcellularLocation>
</comment>
<dbReference type="InterPro" id="IPR012312">
    <property type="entry name" value="Hemerythrin-like"/>
</dbReference>
<keyword evidence="3" id="KW-0479">Metal-binding</keyword>
<evidence type="ECO:0000259" key="5">
    <source>
        <dbReference type="Pfam" id="PF01814"/>
    </source>
</evidence>
<protein>
    <submittedName>
        <fullName evidence="6">Iron-sulfur cluster repair protein ScdA</fullName>
    </submittedName>
</protein>
<dbReference type="InterPro" id="IPR038062">
    <property type="entry name" value="ScdA-like_N_sf"/>
</dbReference>
<evidence type="ECO:0000313" key="6">
    <source>
        <dbReference type="EMBL" id="MPM44953.1"/>
    </source>
</evidence>
<sequence length="240" mass="27681">MVINSESIIGKIVAENYKAASVFKSYNIDFCCNGNRSIAAASKEKNIDENLILQQLSEVLDKKGDSEIDFKSWSIDLLADYIEKKHHRYVRAKTAEITPYLAKIADVHGDRHPELYEIKELFAQSAADLSAHMIKEENILFPLIREMVDKKARGEKLTRPPFGSIENPIKAMQVEHDNEGVRFRRISELSNNYETPQDGCNTYRVTLNLLKEFEDDLHRHIHLENNILFPAAIEFERDIY</sequence>
<dbReference type="AlphaFoldDB" id="A0A645A279"/>
<dbReference type="PANTHER" id="PTHR36438">
    <property type="entry name" value="IRON-SULFUR CLUSTER REPAIR PROTEIN YTFE"/>
    <property type="match status" value="1"/>
</dbReference>
<accession>A0A645A279</accession>
<dbReference type="GO" id="GO:0046872">
    <property type="term" value="F:metal ion binding"/>
    <property type="evidence" value="ECO:0007669"/>
    <property type="project" value="UniProtKB-KW"/>
</dbReference>
<reference evidence="6" key="1">
    <citation type="submission" date="2019-08" db="EMBL/GenBank/DDBJ databases">
        <authorList>
            <person name="Kucharzyk K."/>
            <person name="Murdoch R.W."/>
            <person name="Higgins S."/>
            <person name="Loffler F."/>
        </authorList>
    </citation>
    <scope>NUCLEOTIDE SEQUENCE</scope>
</reference>
<name>A0A645A279_9ZZZZ</name>
<dbReference type="GO" id="GO:0005737">
    <property type="term" value="C:cytoplasm"/>
    <property type="evidence" value="ECO:0007669"/>
    <property type="project" value="UniProtKB-SubCell"/>
</dbReference>
<evidence type="ECO:0000256" key="1">
    <source>
        <dbReference type="ARBA" id="ARBA00004496"/>
    </source>
</evidence>
<gene>
    <name evidence="6" type="primary">scdA_5</name>
    <name evidence="6" type="ORF">SDC9_91637</name>
</gene>
<dbReference type="NCBIfam" id="TIGR03652">
    <property type="entry name" value="FeS_repair_RIC"/>
    <property type="match status" value="1"/>
</dbReference>
<comment type="caution">
    <text evidence="6">The sequence shown here is derived from an EMBL/GenBank/DDBJ whole genome shotgun (WGS) entry which is preliminary data.</text>
</comment>
<proteinExistence type="predicted"/>
<dbReference type="Pfam" id="PF01814">
    <property type="entry name" value="Hemerythrin"/>
    <property type="match status" value="1"/>
</dbReference>
<dbReference type="EMBL" id="VSSQ01010682">
    <property type="protein sequence ID" value="MPM44953.1"/>
    <property type="molecule type" value="Genomic_DNA"/>
</dbReference>
<keyword evidence="4" id="KW-0408">Iron</keyword>
<feature type="domain" description="Hemerythrin-like" evidence="5">
    <location>
        <begin position="84"/>
        <end position="232"/>
    </location>
</feature>
<keyword evidence="2" id="KW-0963">Cytoplasm</keyword>
<evidence type="ECO:0000256" key="2">
    <source>
        <dbReference type="ARBA" id="ARBA00022490"/>
    </source>
</evidence>
<dbReference type="Gene3D" id="1.20.120.520">
    <property type="entry name" value="nmb1532 protein domain like"/>
    <property type="match status" value="1"/>
</dbReference>
<dbReference type="Pfam" id="PF04405">
    <property type="entry name" value="ScdA_N"/>
    <property type="match status" value="1"/>
</dbReference>
<evidence type="ECO:0000256" key="3">
    <source>
        <dbReference type="ARBA" id="ARBA00022723"/>
    </source>
</evidence>
<dbReference type="Gene3D" id="1.10.3910.10">
    <property type="entry name" value="SP0561-like"/>
    <property type="match status" value="1"/>
</dbReference>